<evidence type="ECO:0000313" key="6">
    <source>
        <dbReference type="EMBL" id="MFC6387625.1"/>
    </source>
</evidence>
<comment type="subunit">
    <text evidence="2">Heterodimer of SbcC and SbcD.</text>
</comment>
<feature type="coiled-coil region" evidence="4">
    <location>
        <begin position="44"/>
        <end position="92"/>
    </location>
</feature>
<dbReference type="InterPro" id="IPR027417">
    <property type="entry name" value="P-loop_NTPase"/>
</dbReference>
<dbReference type="Pfam" id="PF13558">
    <property type="entry name" value="SbcC_Walker_B"/>
    <property type="match status" value="1"/>
</dbReference>
<proteinExistence type="inferred from homology"/>
<dbReference type="Proteomes" id="UP001596267">
    <property type="component" value="Unassembled WGS sequence"/>
</dbReference>
<accession>A0ABW1WKM2</accession>
<organism evidence="6 7">
    <name type="scientific">Sporolactobacillus kofuensis</name>
    <dbReference type="NCBI Taxonomy" id="269672"/>
    <lineage>
        <taxon>Bacteria</taxon>
        <taxon>Bacillati</taxon>
        <taxon>Bacillota</taxon>
        <taxon>Bacilli</taxon>
        <taxon>Bacillales</taxon>
        <taxon>Sporolactobacillaceae</taxon>
        <taxon>Sporolactobacillus</taxon>
    </lineage>
</organism>
<dbReference type="SUPFAM" id="SSF52540">
    <property type="entry name" value="P-loop containing nucleoside triphosphate hydrolases"/>
    <property type="match status" value="1"/>
</dbReference>
<comment type="similarity">
    <text evidence="1">Belongs to the SMC family. SbcC subfamily.</text>
</comment>
<protein>
    <recommendedName>
        <fullName evidence="3">Nuclease SbcCD subunit C</fullName>
    </recommendedName>
</protein>
<evidence type="ECO:0000313" key="7">
    <source>
        <dbReference type="Proteomes" id="UP001596267"/>
    </source>
</evidence>
<sequence length="810" mass="94075">MAKQKSEHAKKSMELQLPKLDADKQRLLQGLSIQKQFMQEQETFRSLQAQSKTLEKKLDTARTNVEKEQNDRDKMKQEIEVKESDLQSLEVASHYRSLVQQALQEKKEIDILTNYLDEKRVEWKHMRDHRQKCVNDLEQLHQKQALADKKSVTLFQKNLSIYNQALNTSQFIRSAQAFVDVQREKIEKAREETFRHNLSLKLVKELVEGQPCPVCGALHHPNPAINETEPISEDKLNNKKNAYLNATDFLNRQQQEIRICIGQLEQHARLLQSPKFERMSKLKMIHDAELSVDFDEWEKTGLAQVLDQIERRVREEKQDQLQIVDQLNEDMEHVRHMESAQSSLKAEAALYAEKMSNLEEQATAKKNERDERMRNWSSAFPAFGQVEEESRKINKFDQQADQIRQKIQEMKKLITQSERQLAEDQLSLHTLEGKWSEGQGRLKVSETTMEQLNKQLQVFELKVEMPMAQMISDREQSINQLKKDYELSENAAQTALENYHSADKNYTNAGDRLTRSEKMHQSASTKWEERLDDSQFGNREDVLGCHLHAHERIKFKEQLTDYEEQKMRLLTEVHALSEKLGDRSISEVQLREARNQYTTLSDQVQALIERFGAAMKERETLERNHELFRELELARKRNQKASDQFDKLQRVFRGNAFVEFVAEEQLQQVCIAASKRLGELTHDRYVLEVDEQGGFIIRDDGNGGVRRPVSSLSGGETFLTSLALALSLSEQIQLRGNVPLQFFFLDEGFGSLDPDLLDTVVTALEKLHMRRLAIGVISHVPEMRERLPRRLIVTPALPSGHGSRVQMEML</sequence>
<name>A0ABW1WKM2_9BACL</name>
<dbReference type="EMBL" id="JBHSTQ010000020">
    <property type="protein sequence ID" value="MFC6387625.1"/>
    <property type="molecule type" value="Genomic_DNA"/>
</dbReference>
<reference evidence="7" key="1">
    <citation type="journal article" date="2019" name="Int. J. Syst. Evol. Microbiol.">
        <title>The Global Catalogue of Microorganisms (GCM) 10K type strain sequencing project: providing services to taxonomists for standard genome sequencing and annotation.</title>
        <authorList>
            <consortium name="The Broad Institute Genomics Platform"/>
            <consortium name="The Broad Institute Genome Sequencing Center for Infectious Disease"/>
            <person name="Wu L."/>
            <person name="Ma J."/>
        </authorList>
    </citation>
    <scope>NUCLEOTIDE SEQUENCE [LARGE SCALE GENOMIC DNA]</scope>
    <source>
        <strain evidence="7">CCUG 42001</strain>
    </source>
</reference>
<dbReference type="RefSeq" id="WP_381452945.1">
    <property type="nucleotide sequence ID" value="NZ_JBHSTQ010000020.1"/>
</dbReference>
<evidence type="ECO:0000256" key="3">
    <source>
        <dbReference type="ARBA" id="ARBA00013368"/>
    </source>
</evidence>
<feature type="coiled-coil region" evidence="4">
    <location>
        <begin position="552"/>
        <end position="651"/>
    </location>
</feature>
<gene>
    <name evidence="6" type="ORF">ACFP7A_13600</name>
</gene>
<keyword evidence="4" id="KW-0175">Coiled coil</keyword>
<keyword evidence="7" id="KW-1185">Reference proteome</keyword>
<feature type="coiled-coil region" evidence="4">
    <location>
        <begin position="299"/>
        <end position="498"/>
    </location>
</feature>
<dbReference type="Gene3D" id="3.40.50.300">
    <property type="entry name" value="P-loop containing nucleotide triphosphate hydrolases"/>
    <property type="match status" value="1"/>
</dbReference>
<evidence type="ECO:0000256" key="4">
    <source>
        <dbReference type="SAM" id="Coils"/>
    </source>
</evidence>
<feature type="region of interest" description="Disordered" evidence="5">
    <location>
        <begin position="502"/>
        <end position="531"/>
    </location>
</feature>
<evidence type="ECO:0000256" key="1">
    <source>
        <dbReference type="ARBA" id="ARBA00006930"/>
    </source>
</evidence>
<evidence type="ECO:0000256" key="5">
    <source>
        <dbReference type="SAM" id="MobiDB-lite"/>
    </source>
</evidence>
<comment type="caution">
    <text evidence="6">The sequence shown here is derived from an EMBL/GenBank/DDBJ whole genome shotgun (WGS) entry which is preliminary data.</text>
</comment>
<feature type="compositionally biased region" description="Basic and acidic residues" evidence="5">
    <location>
        <begin position="512"/>
        <end position="531"/>
    </location>
</feature>
<dbReference type="PANTHER" id="PTHR32114">
    <property type="entry name" value="ABC TRANSPORTER ABCH.3"/>
    <property type="match status" value="1"/>
</dbReference>
<dbReference type="PANTHER" id="PTHR32114:SF2">
    <property type="entry name" value="ABC TRANSPORTER ABCH.3"/>
    <property type="match status" value="1"/>
</dbReference>
<evidence type="ECO:0000256" key="2">
    <source>
        <dbReference type="ARBA" id="ARBA00011322"/>
    </source>
</evidence>